<dbReference type="EMBL" id="JAUUTY010000004">
    <property type="protein sequence ID" value="KAK1645536.1"/>
    <property type="molecule type" value="Genomic_DNA"/>
</dbReference>
<name>A0AAD8S5Z2_LOLMU</name>
<protein>
    <recommendedName>
        <fullName evidence="2">RING-type domain-containing protein</fullName>
    </recommendedName>
</protein>
<dbReference type="Gene3D" id="3.30.40.10">
    <property type="entry name" value="Zinc/RING finger domain, C3HC4 (zinc finger)"/>
    <property type="match status" value="1"/>
</dbReference>
<dbReference type="Proteomes" id="UP001231189">
    <property type="component" value="Unassembled WGS sequence"/>
</dbReference>
<comment type="caution">
    <text evidence="3">The sequence shown here is derived from an EMBL/GenBank/DDBJ whole genome shotgun (WGS) entry which is preliminary data.</text>
</comment>
<dbReference type="PROSITE" id="PS50089">
    <property type="entry name" value="ZF_RING_2"/>
    <property type="match status" value="1"/>
</dbReference>
<accession>A0AAD8S5Z2</accession>
<keyword evidence="1" id="KW-0862">Zinc</keyword>
<dbReference type="Pfam" id="PF13639">
    <property type="entry name" value="zf-RING_2"/>
    <property type="match status" value="1"/>
</dbReference>
<dbReference type="InterPro" id="IPR013083">
    <property type="entry name" value="Znf_RING/FYVE/PHD"/>
</dbReference>
<sequence length="199" mass="21253">MLRPHHMGAGAVAPVMAAATSSPEVDGLVGIWGRGSWDPTKISGGEDPVDDEFRHWPTSVDPDVAFYLEIAAVVAVALIIVAIASRGVCEGAEDISAGTTGRAAVHATDVESALGDITLMTYEQAATGKVKEEERCAMCLSEYGEDGELVRVVPACGHFFHARCDVDRWLRKSRTCPLCRGGLWPECPPMPPRQAIPLV</sequence>
<evidence type="ECO:0000313" key="3">
    <source>
        <dbReference type="EMBL" id="KAK1645536.1"/>
    </source>
</evidence>
<dbReference type="PANTHER" id="PTHR46719">
    <property type="entry name" value="TRANSCRIPTION FACTOR C2H2 FAMILY-RELATED"/>
    <property type="match status" value="1"/>
</dbReference>
<keyword evidence="1" id="KW-0863">Zinc-finger</keyword>
<dbReference type="GO" id="GO:0008270">
    <property type="term" value="F:zinc ion binding"/>
    <property type="evidence" value="ECO:0007669"/>
    <property type="project" value="UniProtKB-KW"/>
</dbReference>
<dbReference type="InterPro" id="IPR045899">
    <property type="entry name" value="ATL71-like"/>
</dbReference>
<dbReference type="AlphaFoldDB" id="A0AAD8S5Z2"/>
<dbReference type="SUPFAM" id="SSF57850">
    <property type="entry name" value="RING/U-box"/>
    <property type="match status" value="1"/>
</dbReference>
<evidence type="ECO:0000313" key="4">
    <source>
        <dbReference type="Proteomes" id="UP001231189"/>
    </source>
</evidence>
<organism evidence="3 4">
    <name type="scientific">Lolium multiflorum</name>
    <name type="common">Italian ryegrass</name>
    <name type="synonym">Lolium perenne subsp. multiflorum</name>
    <dbReference type="NCBI Taxonomy" id="4521"/>
    <lineage>
        <taxon>Eukaryota</taxon>
        <taxon>Viridiplantae</taxon>
        <taxon>Streptophyta</taxon>
        <taxon>Embryophyta</taxon>
        <taxon>Tracheophyta</taxon>
        <taxon>Spermatophyta</taxon>
        <taxon>Magnoliopsida</taxon>
        <taxon>Liliopsida</taxon>
        <taxon>Poales</taxon>
        <taxon>Poaceae</taxon>
        <taxon>BOP clade</taxon>
        <taxon>Pooideae</taxon>
        <taxon>Poodae</taxon>
        <taxon>Poeae</taxon>
        <taxon>Poeae Chloroplast Group 2 (Poeae type)</taxon>
        <taxon>Loliodinae</taxon>
        <taxon>Loliinae</taxon>
        <taxon>Lolium</taxon>
    </lineage>
</organism>
<keyword evidence="1" id="KW-0479">Metal-binding</keyword>
<dbReference type="InterPro" id="IPR001841">
    <property type="entry name" value="Znf_RING"/>
</dbReference>
<evidence type="ECO:0000256" key="1">
    <source>
        <dbReference type="PROSITE-ProRule" id="PRU00175"/>
    </source>
</evidence>
<keyword evidence="4" id="KW-1185">Reference proteome</keyword>
<gene>
    <name evidence="3" type="ORF">QYE76_063341</name>
</gene>
<feature type="domain" description="RING-type" evidence="2">
    <location>
        <begin position="136"/>
        <end position="180"/>
    </location>
</feature>
<dbReference type="SMART" id="SM00184">
    <property type="entry name" value="RING"/>
    <property type="match status" value="1"/>
</dbReference>
<evidence type="ECO:0000259" key="2">
    <source>
        <dbReference type="PROSITE" id="PS50089"/>
    </source>
</evidence>
<dbReference type="PANTHER" id="PTHR46719:SF6">
    <property type="entry name" value="RING-H2 FINGER PROTEIN ATL70"/>
    <property type="match status" value="1"/>
</dbReference>
<reference evidence="3" key="1">
    <citation type="submission" date="2023-07" db="EMBL/GenBank/DDBJ databases">
        <title>A chromosome-level genome assembly of Lolium multiflorum.</title>
        <authorList>
            <person name="Chen Y."/>
            <person name="Copetti D."/>
            <person name="Kolliker R."/>
            <person name="Studer B."/>
        </authorList>
    </citation>
    <scope>NUCLEOTIDE SEQUENCE</scope>
    <source>
        <strain evidence="3">02402/16</strain>
        <tissue evidence="3">Leaf</tissue>
    </source>
</reference>
<proteinExistence type="predicted"/>